<evidence type="ECO:0000313" key="1">
    <source>
        <dbReference type="EMBL" id="VDO96312.1"/>
    </source>
</evidence>
<organism evidence="1 2">
    <name type="scientific">Schistosoma mattheei</name>
    <dbReference type="NCBI Taxonomy" id="31246"/>
    <lineage>
        <taxon>Eukaryota</taxon>
        <taxon>Metazoa</taxon>
        <taxon>Spiralia</taxon>
        <taxon>Lophotrochozoa</taxon>
        <taxon>Platyhelminthes</taxon>
        <taxon>Trematoda</taxon>
        <taxon>Digenea</taxon>
        <taxon>Strigeidida</taxon>
        <taxon>Schistosomatoidea</taxon>
        <taxon>Schistosomatidae</taxon>
        <taxon>Schistosoma</taxon>
    </lineage>
</organism>
<evidence type="ECO:0000313" key="2">
    <source>
        <dbReference type="Proteomes" id="UP000269396"/>
    </source>
</evidence>
<dbReference type="Proteomes" id="UP000269396">
    <property type="component" value="Unassembled WGS sequence"/>
</dbReference>
<dbReference type="InterPro" id="IPR011993">
    <property type="entry name" value="PH-like_dom_sf"/>
</dbReference>
<keyword evidence="2" id="KW-1185">Reference proteome</keyword>
<dbReference type="Gene3D" id="2.30.29.30">
    <property type="entry name" value="Pleckstrin-homology domain (PH domain)/Phosphotyrosine-binding domain (PTB)"/>
    <property type="match status" value="1"/>
</dbReference>
<dbReference type="EMBL" id="UZAL01006572">
    <property type="protein sequence ID" value="VDO96312.1"/>
    <property type="molecule type" value="Genomic_DNA"/>
</dbReference>
<name>A0A3P8DJB8_9TREM</name>
<dbReference type="AlphaFoldDB" id="A0A3P8DJB8"/>
<sequence>MCSGYSPDDLRFAILDQTPGKDFVYVIDPISCSNREAWVVQLRDIQHMQHEFLLALQDPRKFNTSTRDEGWGKLFV</sequence>
<accession>A0A3P8DJB8</accession>
<protein>
    <submittedName>
        <fullName evidence="1">Uncharacterized protein</fullName>
    </submittedName>
</protein>
<gene>
    <name evidence="1" type="ORF">SMTD_LOCUS3524</name>
</gene>
<reference evidence="1 2" key="1">
    <citation type="submission" date="2018-11" db="EMBL/GenBank/DDBJ databases">
        <authorList>
            <consortium name="Pathogen Informatics"/>
        </authorList>
    </citation>
    <scope>NUCLEOTIDE SEQUENCE [LARGE SCALE GENOMIC DNA]</scope>
    <source>
        <strain>Denwood</strain>
        <strain evidence="2">Zambia</strain>
    </source>
</reference>
<proteinExistence type="predicted"/>